<evidence type="ECO:0000313" key="2">
    <source>
        <dbReference type="Proteomes" id="UP000824120"/>
    </source>
</evidence>
<organism evidence="1 2">
    <name type="scientific">Solanum commersonii</name>
    <name type="common">Commerson's wild potato</name>
    <name type="synonym">Commerson's nightshade</name>
    <dbReference type="NCBI Taxonomy" id="4109"/>
    <lineage>
        <taxon>Eukaryota</taxon>
        <taxon>Viridiplantae</taxon>
        <taxon>Streptophyta</taxon>
        <taxon>Embryophyta</taxon>
        <taxon>Tracheophyta</taxon>
        <taxon>Spermatophyta</taxon>
        <taxon>Magnoliopsida</taxon>
        <taxon>eudicotyledons</taxon>
        <taxon>Gunneridae</taxon>
        <taxon>Pentapetalae</taxon>
        <taxon>asterids</taxon>
        <taxon>lamiids</taxon>
        <taxon>Solanales</taxon>
        <taxon>Solanaceae</taxon>
        <taxon>Solanoideae</taxon>
        <taxon>Solaneae</taxon>
        <taxon>Solanum</taxon>
    </lineage>
</organism>
<reference evidence="1 2" key="1">
    <citation type="submission" date="2020-09" db="EMBL/GenBank/DDBJ databases">
        <title>De no assembly of potato wild relative species, Solanum commersonii.</title>
        <authorList>
            <person name="Cho K."/>
        </authorList>
    </citation>
    <scope>NUCLEOTIDE SEQUENCE [LARGE SCALE GENOMIC DNA]</scope>
    <source>
        <strain evidence="1">LZ3.2</strain>
        <tissue evidence="1">Leaf</tissue>
    </source>
</reference>
<dbReference type="EMBL" id="JACXVP010000001">
    <property type="protein sequence ID" value="KAG5630133.1"/>
    <property type="molecule type" value="Genomic_DNA"/>
</dbReference>
<proteinExistence type="predicted"/>
<dbReference type="AlphaFoldDB" id="A0A9J6AZZ1"/>
<accession>A0A9J6AZZ1</accession>
<sequence length="244" mass="27746">MNAHNKTQFTNSKIKCALKDLSCYSPISMKIMFTILDSNANSGSTKVFEWPNRKNDSIISHNLSQDQKGLFKACTGAECKGMIIGQCSTASRSSSVICRLFFFTADFLLTLGLSAWNKKRICNVLAIHQIGSAIRRSSFPRSFSFFCSFLLDSVHGSPSRAEPHVDPLLRPSVYWFWFCDLPLGQAENTWVTFKVNREDPLPTWEKELLSSSLHKTLSKLERKIVARICSEFSKIVVRRIVRRH</sequence>
<name>A0A9J6AZZ1_SOLCO</name>
<dbReference type="Proteomes" id="UP000824120">
    <property type="component" value="Chromosome 1"/>
</dbReference>
<keyword evidence="2" id="KW-1185">Reference proteome</keyword>
<protein>
    <submittedName>
        <fullName evidence="1">Uncharacterized protein</fullName>
    </submittedName>
</protein>
<comment type="caution">
    <text evidence="1">The sequence shown here is derived from an EMBL/GenBank/DDBJ whole genome shotgun (WGS) entry which is preliminary data.</text>
</comment>
<gene>
    <name evidence="1" type="ORF">H5410_001850</name>
</gene>
<evidence type="ECO:0000313" key="1">
    <source>
        <dbReference type="EMBL" id="KAG5630133.1"/>
    </source>
</evidence>